<dbReference type="Pfam" id="PF01638">
    <property type="entry name" value="HxlR"/>
    <property type="match status" value="1"/>
</dbReference>
<protein>
    <submittedName>
        <fullName evidence="5">Helix-turn-helix transcriptional regulator</fullName>
    </submittedName>
</protein>
<evidence type="ECO:0000313" key="5">
    <source>
        <dbReference type="EMBL" id="MBW7455624.1"/>
    </source>
</evidence>
<dbReference type="InterPro" id="IPR036388">
    <property type="entry name" value="WH-like_DNA-bd_sf"/>
</dbReference>
<dbReference type="InterPro" id="IPR002577">
    <property type="entry name" value="HTH_HxlR"/>
</dbReference>
<evidence type="ECO:0000259" key="4">
    <source>
        <dbReference type="PROSITE" id="PS51118"/>
    </source>
</evidence>
<proteinExistence type="predicted"/>
<evidence type="ECO:0000256" key="1">
    <source>
        <dbReference type="ARBA" id="ARBA00023015"/>
    </source>
</evidence>
<name>A0ABS7C3Y4_9BACL</name>
<dbReference type="PROSITE" id="PS51118">
    <property type="entry name" value="HTH_HXLR"/>
    <property type="match status" value="1"/>
</dbReference>
<dbReference type="PANTHER" id="PTHR33204">
    <property type="entry name" value="TRANSCRIPTIONAL REGULATOR, MARR FAMILY"/>
    <property type="match status" value="1"/>
</dbReference>
<dbReference type="InterPro" id="IPR011991">
    <property type="entry name" value="ArsR-like_HTH"/>
</dbReference>
<keyword evidence="2" id="KW-0238">DNA-binding</keyword>
<dbReference type="SUPFAM" id="SSF46785">
    <property type="entry name" value="Winged helix' DNA-binding domain"/>
    <property type="match status" value="1"/>
</dbReference>
<dbReference type="RefSeq" id="WP_210040927.1">
    <property type="nucleotide sequence ID" value="NZ_JBHLVU010000021.1"/>
</dbReference>
<dbReference type="EMBL" id="JAHZIK010000398">
    <property type="protein sequence ID" value="MBW7455624.1"/>
    <property type="molecule type" value="Genomic_DNA"/>
</dbReference>
<keyword evidence="6" id="KW-1185">Reference proteome</keyword>
<dbReference type="Gene3D" id="1.10.10.10">
    <property type="entry name" value="Winged helix-like DNA-binding domain superfamily/Winged helix DNA-binding domain"/>
    <property type="match status" value="1"/>
</dbReference>
<accession>A0ABS7C3Y4</accession>
<comment type="caution">
    <text evidence="5">The sequence shown here is derived from an EMBL/GenBank/DDBJ whole genome shotgun (WGS) entry which is preliminary data.</text>
</comment>
<sequence length="117" mass="13730">MIHFNNNTYRCTSEIFLHLISGKWKIPILNLLSSGTLRFNELQRQLPEATQRMLTMHLRDLERDGLINRKVYPVAPPKVVYYLSDLGNETIPILKMLYDFGATYVEQFQPEEQDSKI</sequence>
<reference evidence="5 6" key="1">
    <citation type="submission" date="2021-07" db="EMBL/GenBank/DDBJ databases">
        <title>Paenibacillus radiodurans sp. nov., isolated from the southeastern edge of Tengger Desert.</title>
        <authorList>
            <person name="Zhang G."/>
        </authorList>
    </citation>
    <scope>NUCLEOTIDE SEQUENCE [LARGE SCALE GENOMIC DNA]</scope>
    <source>
        <strain evidence="5 6">CCM 7311</strain>
    </source>
</reference>
<evidence type="ECO:0000256" key="2">
    <source>
        <dbReference type="ARBA" id="ARBA00023125"/>
    </source>
</evidence>
<dbReference type="Proteomes" id="UP001519887">
    <property type="component" value="Unassembled WGS sequence"/>
</dbReference>
<evidence type="ECO:0000256" key="3">
    <source>
        <dbReference type="ARBA" id="ARBA00023163"/>
    </source>
</evidence>
<organism evidence="5 6">
    <name type="scientific">Paenibacillus sepulcri</name>
    <dbReference type="NCBI Taxonomy" id="359917"/>
    <lineage>
        <taxon>Bacteria</taxon>
        <taxon>Bacillati</taxon>
        <taxon>Bacillota</taxon>
        <taxon>Bacilli</taxon>
        <taxon>Bacillales</taxon>
        <taxon>Paenibacillaceae</taxon>
        <taxon>Paenibacillus</taxon>
    </lineage>
</organism>
<keyword evidence="3" id="KW-0804">Transcription</keyword>
<dbReference type="PANTHER" id="PTHR33204:SF29">
    <property type="entry name" value="TRANSCRIPTIONAL REGULATOR"/>
    <property type="match status" value="1"/>
</dbReference>
<evidence type="ECO:0000313" key="6">
    <source>
        <dbReference type="Proteomes" id="UP001519887"/>
    </source>
</evidence>
<dbReference type="CDD" id="cd00090">
    <property type="entry name" value="HTH_ARSR"/>
    <property type="match status" value="1"/>
</dbReference>
<gene>
    <name evidence="5" type="ORF">K0U00_16485</name>
</gene>
<keyword evidence="1" id="KW-0805">Transcription regulation</keyword>
<feature type="domain" description="HTH hxlR-type" evidence="4">
    <location>
        <begin position="11"/>
        <end position="109"/>
    </location>
</feature>
<dbReference type="InterPro" id="IPR036390">
    <property type="entry name" value="WH_DNA-bd_sf"/>
</dbReference>